<comment type="similarity">
    <text evidence="1 4 6">Belongs to the FtsZ family.</text>
</comment>
<dbReference type="InterPro" id="IPR024757">
    <property type="entry name" value="FtsZ_C"/>
</dbReference>
<keyword evidence="4 6" id="KW-0132">Cell division</keyword>
<dbReference type="OrthoDB" id="9813375at2"/>
<dbReference type="SMART" id="SM00864">
    <property type="entry name" value="Tubulin"/>
    <property type="match status" value="1"/>
</dbReference>
<keyword evidence="10" id="KW-1185">Reference proteome</keyword>
<feature type="binding site" evidence="4">
    <location>
        <position position="193"/>
    </location>
    <ligand>
        <name>GTP</name>
        <dbReference type="ChEBI" id="CHEBI:37565"/>
    </ligand>
</feature>
<organism evidence="9 10">
    <name type="scientific">Oleiharenicola lentus</name>
    <dbReference type="NCBI Taxonomy" id="2508720"/>
    <lineage>
        <taxon>Bacteria</taxon>
        <taxon>Pseudomonadati</taxon>
        <taxon>Verrucomicrobiota</taxon>
        <taxon>Opitutia</taxon>
        <taxon>Opitutales</taxon>
        <taxon>Opitutaceae</taxon>
        <taxon>Oleiharenicola</taxon>
    </lineage>
</organism>
<evidence type="ECO:0000313" key="10">
    <source>
        <dbReference type="Proteomes" id="UP000290218"/>
    </source>
</evidence>
<dbReference type="HAMAP" id="MF_00909">
    <property type="entry name" value="FtsZ"/>
    <property type="match status" value="1"/>
</dbReference>
<dbReference type="Gene3D" id="3.40.50.1440">
    <property type="entry name" value="Tubulin/FtsZ, GTPase domain"/>
    <property type="match status" value="1"/>
</dbReference>
<dbReference type="GO" id="GO:0003924">
    <property type="term" value="F:GTPase activity"/>
    <property type="evidence" value="ECO:0007669"/>
    <property type="project" value="UniProtKB-UniRule"/>
</dbReference>
<dbReference type="GO" id="GO:0032153">
    <property type="term" value="C:cell division site"/>
    <property type="evidence" value="ECO:0007669"/>
    <property type="project" value="UniProtKB-UniRule"/>
</dbReference>
<evidence type="ECO:0000256" key="6">
    <source>
        <dbReference type="RuleBase" id="RU000631"/>
    </source>
</evidence>
<dbReference type="InterPro" id="IPR003008">
    <property type="entry name" value="Tubulin_FtsZ_GTPase"/>
</dbReference>
<feature type="binding site" evidence="4">
    <location>
        <position position="149"/>
    </location>
    <ligand>
        <name>GTP</name>
        <dbReference type="ChEBI" id="CHEBI:37565"/>
    </ligand>
</feature>
<keyword evidence="2 4" id="KW-0547">Nucleotide-binding</keyword>
<dbReference type="Pfam" id="PF00091">
    <property type="entry name" value="Tubulin"/>
    <property type="match status" value="1"/>
</dbReference>
<feature type="domain" description="Tubulin/FtsZ 2-layer sandwich" evidence="8">
    <location>
        <begin position="213"/>
        <end position="334"/>
    </location>
</feature>
<protein>
    <recommendedName>
        <fullName evidence="4 5">Cell division protein FtsZ</fullName>
    </recommendedName>
</protein>
<comment type="subunit">
    <text evidence="4">Homodimer. Polymerizes to form a dynamic ring structure in a strictly GTP-dependent manner. Interacts directly with several other division proteins.</text>
</comment>
<comment type="function">
    <text evidence="4 6">Essential cell division protein that forms a contractile ring structure (Z ring) at the future cell division site. The regulation of the ring assembly controls the timing and the location of cell division. One of the functions of the FtsZ ring is to recruit other cell division proteins to the septum to produce a new cell wall between the dividing cells. Binds GTP and shows GTPase activity.</text>
</comment>
<evidence type="ECO:0000256" key="4">
    <source>
        <dbReference type="HAMAP-Rule" id="MF_00909"/>
    </source>
</evidence>
<proteinExistence type="inferred from homology"/>
<evidence type="ECO:0000256" key="2">
    <source>
        <dbReference type="ARBA" id="ARBA00022741"/>
    </source>
</evidence>
<reference evidence="9 10" key="1">
    <citation type="submission" date="2019-01" db="EMBL/GenBank/DDBJ databases">
        <title>Lacunisphaera sp. strain TWA-58.</title>
        <authorList>
            <person name="Chen W.-M."/>
        </authorList>
    </citation>
    <scope>NUCLEOTIDE SEQUENCE [LARGE SCALE GENOMIC DNA]</scope>
    <source>
        <strain evidence="9 10">TWA-58</strain>
    </source>
</reference>
<dbReference type="NCBIfam" id="TIGR00065">
    <property type="entry name" value="ftsZ"/>
    <property type="match status" value="1"/>
</dbReference>
<dbReference type="PANTHER" id="PTHR30314">
    <property type="entry name" value="CELL DIVISION PROTEIN FTSZ-RELATED"/>
    <property type="match status" value="1"/>
</dbReference>
<dbReference type="CDD" id="cd02201">
    <property type="entry name" value="FtsZ_type1"/>
    <property type="match status" value="1"/>
</dbReference>
<dbReference type="AlphaFoldDB" id="A0A4Q1CCX0"/>
<dbReference type="SMART" id="SM00865">
    <property type="entry name" value="Tubulin_C"/>
    <property type="match status" value="1"/>
</dbReference>
<feature type="binding site" evidence="4">
    <location>
        <position position="145"/>
    </location>
    <ligand>
        <name>GTP</name>
        <dbReference type="ChEBI" id="CHEBI:37565"/>
    </ligand>
</feature>
<name>A0A4Q1CCX0_9BACT</name>
<dbReference type="Pfam" id="PF12327">
    <property type="entry name" value="FtsZ_C"/>
    <property type="match status" value="1"/>
</dbReference>
<evidence type="ECO:0000256" key="1">
    <source>
        <dbReference type="ARBA" id="ARBA00009690"/>
    </source>
</evidence>
<dbReference type="InterPro" id="IPR045061">
    <property type="entry name" value="FtsZ/CetZ"/>
</dbReference>
<dbReference type="Proteomes" id="UP000290218">
    <property type="component" value="Unassembled WGS sequence"/>
</dbReference>
<dbReference type="InterPro" id="IPR036525">
    <property type="entry name" value="Tubulin/FtsZ_GTPase_sf"/>
</dbReference>
<keyword evidence="3 4" id="KW-0342">GTP-binding</keyword>
<keyword evidence="4 6" id="KW-0131">Cell cycle</keyword>
<dbReference type="RefSeq" id="WP_129048191.1">
    <property type="nucleotide sequence ID" value="NZ_SDHX01000001.1"/>
</dbReference>
<dbReference type="GO" id="GO:0007017">
    <property type="term" value="P:microtubule-based process"/>
    <property type="evidence" value="ECO:0007669"/>
    <property type="project" value="InterPro"/>
</dbReference>
<keyword evidence="4 6" id="KW-0717">Septation</keyword>
<evidence type="ECO:0000256" key="3">
    <source>
        <dbReference type="ARBA" id="ARBA00023134"/>
    </source>
</evidence>
<dbReference type="PROSITE" id="PS00227">
    <property type="entry name" value="TUBULIN"/>
    <property type="match status" value="1"/>
</dbReference>
<evidence type="ECO:0000259" key="7">
    <source>
        <dbReference type="SMART" id="SM00864"/>
    </source>
</evidence>
<dbReference type="InterPro" id="IPR020805">
    <property type="entry name" value="Cell_div_FtsZ_CS"/>
</dbReference>
<dbReference type="InterPro" id="IPR017975">
    <property type="entry name" value="Tubulin_CS"/>
</dbReference>
<dbReference type="GO" id="GO:0005737">
    <property type="term" value="C:cytoplasm"/>
    <property type="evidence" value="ECO:0007669"/>
    <property type="project" value="UniProtKB-SubCell"/>
</dbReference>
<keyword evidence="4" id="KW-0963">Cytoplasm</keyword>
<dbReference type="GO" id="GO:0005525">
    <property type="term" value="F:GTP binding"/>
    <property type="evidence" value="ECO:0007669"/>
    <property type="project" value="UniProtKB-UniRule"/>
</dbReference>
<dbReference type="EMBL" id="SDHX01000001">
    <property type="protein sequence ID" value="RXK56826.1"/>
    <property type="molecule type" value="Genomic_DNA"/>
</dbReference>
<dbReference type="GO" id="GO:0051258">
    <property type="term" value="P:protein polymerization"/>
    <property type="evidence" value="ECO:0007669"/>
    <property type="project" value="UniProtKB-UniRule"/>
</dbReference>
<dbReference type="GO" id="GO:0000917">
    <property type="term" value="P:division septum assembly"/>
    <property type="evidence" value="ECO:0007669"/>
    <property type="project" value="UniProtKB-KW"/>
</dbReference>
<dbReference type="PROSITE" id="PS01135">
    <property type="entry name" value="FTSZ_2"/>
    <property type="match status" value="1"/>
</dbReference>
<dbReference type="SUPFAM" id="SSF55307">
    <property type="entry name" value="Tubulin C-terminal domain-like"/>
    <property type="match status" value="1"/>
</dbReference>
<dbReference type="InterPro" id="IPR018316">
    <property type="entry name" value="Tubulin/FtsZ_2-layer-sand-dom"/>
</dbReference>
<gene>
    <name evidence="4 9" type="primary">ftsZ</name>
    <name evidence="9" type="ORF">ESB00_13440</name>
</gene>
<dbReference type="PANTHER" id="PTHR30314:SF3">
    <property type="entry name" value="MITOCHONDRIAL DIVISION PROTEIN FSZA"/>
    <property type="match status" value="1"/>
</dbReference>
<feature type="domain" description="Tubulin/FtsZ GTPase" evidence="7">
    <location>
        <begin position="19"/>
        <end position="211"/>
    </location>
</feature>
<evidence type="ECO:0000259" key="8">
    <source>
        <dbReference type="SMART" id="SM00865"/>
    </source>
</evidence>
<comment type="subcellular location">
    <subcellularLocation>
        <location evidence="4">Cytoplasm</location>
    </subcellularLocation>
    <text evidence="4">Assembles at midcell at the inner surface of the cytoplasmic membrane.</text>
</comment>
<feature type="binding site" evidence="4">
    <location>
        <begin position="114"/>
        <end position="116"/>
    </location>
    <ligand>
        <name>GTP</name>
        <dbReference type="ChEBI" id="CHEBI:37565"/>
    </ligand>
</feature>
<evidence type="ECO:0000313" key="9">
    <source>
        <dbReference type="EMBL" id="RXK56826.1"/>
    </source>
</evidence>
<accession>A0A4Q1CCX0</accession>
<dbReference type="InterPro" id="IPR008280">
    <property type="entry name" value="Tub_FtsZ_C"/>
</dbReference>
<feature type="binding site" evidence="4">
    <location>
        <begin position="27"/>
        <end position="31"/>
    </location>
    <ligand>
        <name>GTP</name>
        <dbReference type="ChEBI" id="CHEBI:37565"/>
    </ligand>
</feature>
<dbReference type="GO" id="GO:0043093">
    <property type="term" value="P:FtsZ-dependent cytokinesis"/>
    <property type="evidence" value="ECO:0007669"/>
    <property type="project" value="UniProtKB-UniRule"/>
</dbReference>
<sequence length="429" mass="45250">MENSSNELPLEALADRDVGIKLIGVGGGGSNAVDRLKMENLDRLQLAVINTDLKALGTSPVQDKILIGATQTRGLSAGGDPELGRKAAEADADKIAEIVKDTDLVFLVAGLGGGTGSGAAPVVAQIAGEAGALVIAFVTLPFSFEGGRRARQAEEALAELRRTCDAVIPLANDMLLQEGTDQTSVLDSFARADEWIGRGVKSIWAMLSRTGLINVDFTAIRQVFHHRGGKTLFGLGTGAGENPALTALEDLKHCPLLHTPEHARKADRLLVNITGGADLTLTKVNEIMSAVTEQFGPEAHVVMGAAIDEALQGRVELCVLGTTDVGSRNFVRRPAPPSPVRKADRPAATATTAVATTANVKTTVTTDAHVTRTSAPPVHPNKPKQEEFGFQGAEPVENRGAFDKSDRNLFEGQDLDVPTYLRKGIKVAL</sequence>
<comment type="caution">
    <text evidence="9">The sequence shown here is derived from an EMBL/GenBank/DDBJ whole genome shotgun (WGS) entry which is preliminary data.</text>
</comment>
<dbReference type="PRINTS" id="PR00423">
    <property type="entry name" value="CELLDVISFTSZ"/>
</dbReference>
<dbReference type="GO" id="GO:0005874">
    <property type="term" value="C:microtubule"/>
    <property type="evidence" value="ECO:0007669"/>
    <property type="project" value="InterPro"/>
</dbReference>
<dbReference type="InterPro" id="IPR000158">
    <property type="entry name" value="Cell_div_FtsZ"/>
</dbReference>
<evidence type="ECO:0000256" key="5">
    <source>
        <dbReference type="NCBIfam" id="TIGR00065"/>
    </source>
</evidence>
<dbReference type="SUPFAM" id="SSF52490">
    <property type="entry name" value="Tubulin nucleotide-binding domain-like"/>
    <property type="match status" value="1"/>
</dbReference>